<dbReference type="OrthoDB" id="418245at2759"/>
<comment type="caution">
    <text evidence="3">The sequence shown here is derived from an EMBL/GenBank/DDBJ whole genome shotgun (WGS) entry which is preliminary data.</text>
</comment>
<gene>
    <name evidence="3" type="ORF">RF11_00408</name>
</gene>
<dbReference type="SUPFAM" id="SSF49785">
    <property type="entry name" value="Galactose-binding domain-like"/>
    <property type="match status" value="1"/>
</dbReference>
<dbReference type="SUPFAM" id="SSF56436">
    <property type="entry name" value="C-type lectin-like"/>
    <property type="match status" value="1"/>
</dbReference>
<dbReference type="InterPro" id="IPR050111">
    <property type="entry name" value="C-type_lectin/snaclec_domain"/>
</dbReference>
<evidence type="ECO:0000313" key="3">
    <source>
        <dbReference type="EMBL" id="KII63279.1"/>
    </source>
</evidence>
<keyword evidence="4" id="KW-1185">Reference proteome</keyword>
<organism evidence="3 4">
    <name type="scientific">Thelohanellus kitauei</name>
    <name type="common">Myxosporean</name>
    <dbReference type="NCBI Taxonomy" id="669202"/>
    <lineage>
        <taxon>Eukaryota</taxon>
        <taxon>Metazoa</taxon>
        <taxon>Cnidaria</taxon>
        <taxon>Myxozoa</taxon>
        <taxon>Myxosporea</taxon>
        <taxon>Bivalvulida</taxon>
        <taxon>Platysporina</taxon>
        <taxon>Myxobolidae</taxon>
        <taxon>Thelohanellus</taxon>
    </lineage>
</organism>
<feature type="chain" id="PRO_5002152287" evidence="1">
    <location>
        <begin position="20"/>
        <end position="516"/>
    </location>
</feature>
<accession>A0A0C2MFY0</accession>
<name>A0A0C2MFY0_THEKT</name>
<dbReference type="Proteomes" id="UP000031668">
    <property type="component" value="Unassembled WGS sequence"/>
</dbReference>
<dbReference type="PANTHER" id="PTHR22803">
    <property type="entry name" value="MANNOSE, PHOSPHOLIPASE, LECTIN RECEPTOR RELATED"/>
    <property type="match status" value="1"/>
</dbReference>
<dbReference type="SMART" id="SM00034">
    <property type="entry name" value="CLECT"/>
    <property type="match status" value="1"/>
</dbReference>
<keyword evidence="1" id="KW-0732">Signal</keyword>
<sequence length="516" mass="59622">MLIFFIYLVLSALLEVSNLDEYDDEHYEDRYEEPTRYSLDSAAPASQDSSLANETEDIFPMYYVPDPDTPEITAHSNRILACSDHVLARNVCAKANFTSLCFENEVYAYSFCRQSCGFCEEINSLKHSVWRLLPGTTFKPTWPILELDFFSKYPIEVDPLNITSPFASSSYEGYSASNAFDDNNETYWMPSIWGIHEPKSEWIGAVFEQPVIINAISVRLKEIEGSVFPTVLHVESANSMSEAFVNRWSVRISSHDNGEIILKPGCPPLWKLIDVNETYMCVKFFGQYMTWEQAETSCKKYNAHLISFEGQEHLSVFLDKFVVRGPSWIGLNDKEREGVFVWSDGSNNTYSIWESGDQKDELRLHEENCVLLTHEGRFTTSDCHDKHFYSCQKPYEKFMKPKPDPKEPDTKPPIVFDIHDLYNPIAINEKNENISFNVTLEWPIEFKIPITMDNRTTYKNKPSLFSVSPHHNDTKNARKTVNVPEGDKVEQPFHRVIEKKKRRHLRKHGAKNHIVS</sequence>
<evidence type="ECO:0000313" key="4">
    <source>
        <dbReference type="Proteomes" id="UP000031668"/>
    </source>
</evidence>
<dbReference type="AlphaFoldDB" id="A0A0C2MFY0"/>
<dbReference type="Pfam" id="PF00059">
    <property type="entry name" value="Lectin_C"/>
    <property type="match status" value="1"/>
</dbReference>
<feature type="signal peptide" evidence="1">
    <location>
        <begin position="1"/>
        <end position="19"/>
    </location>
</feature>
<dbReference type="PROSITE" id="PS50041">
    <property type="entry name" value="C_TYPE_LECTIN_2"/>
    <property type="match status" value="1"/>
</dbReference>
<dbReference type="Gene3D" id="2.60.120.260">
    <property type="entry name" value="Galactose-binding domain-like"/>
    <property type="match status" value="1"/>
</dbReference>
<proteinExistence type="predicted"/>
<evidence type="ECO:0000256" key="1">
    <source>
        <dbReference type="SAM" id="SignalP"/>
    </source>
</evidence>
<dbReference type="CDD" id="cd00037">
    <property type="entry name" value="CLECT"/>
    <property type="match status" value="1"/>
</dbReference>
<evidence type="ECO:0000259" key="2">
    <source>
        <dbReference type="PROSITE" id="PS50041"/>
    </source>
</evidence>
<keyword evidence="3" id="KW-0430">Lectin</keyword>
<dbReference type="Gene3D" id="3.10.100.10">
    <property type="entry name" value="Mannose-Binding Protein A, subunit A"/>
    <property type="match status" value="1"/>
</dbReference>
<dbReference type="EMBL" id="JWZT01004752">
    <property type="protein sequence ID" value="KII63279.1"/>
    <property type="molecule type" value="Genomic_DNA"/>
</dbReference>
<dbReference type="GO" id="GO:0030246">
    <property type="term" value="F:carbohydrate binding"/>
    <property type="evidence" value="ECO:0007669"/>
    <property type="project" value="UniProtKB-KW"/>
</dbReference>
<dbReference type="InterPro" id="IPR008979">
    <property type="entry name" value="Galactose-bd-like_sf"/>
</dbReference>
<protein>
    <submittedName>
        <fullName evidence="3">Alpha-N-acetylgalactosamine-specific lectin</fullName>
    </submittedName>
</protein>
<dbReference type="InterPro" id="IPR001304">
    <property type="entry name" value="C-type_lectin-like"/>
</dbReference>
<dbReference type="InterPro" id="IPR016186">
    <property type="entry name" value="C-type_lectin-like/link_sf"/>
</dbReference>
<reference evidence="3 4" key="1">
    <citation type="journal article" date="2014" name="Genome Biol. Evol.">
        <title>The genome of the myxosporean Thelohanellus kitauei shows adaptations to nutrient acquisition within its fish host.</title>
        <authorList>
            <person name="Yang Y."/>
            <person name="Xiong J."/>
            <person name="Zhou Z."/>
            <person name="Huo F."/>
            <person name="Miao W."/>
            <person name="Ran C."/>
            <person name="Liu Y."/>
            <person name="Zhang J."/>
            <person name="Feng J."/>
            <person name="Wang M."/>
            <person name="Wang M."/>
            <person name="Wang L."/>
            <person name="Yao B."/>
        </authorList>
    </citation>
    <scope>NUCLEOTIDE SEQUENCE [LARGE SCALE GENOMIC DNA]</scope>
    <source>
        <strain evidence="3">Wuqing</strain>
    </source>
</reference>
<dbReference type="InterPro" id="IPR016187">
    <property type="entry name" value="CTDL_fold"/>
</dbReference>
<feature type="domain" description="C-type lectin" evidence="2">
    <location>
        <begin position="281"/>
        <end position="392"/>
    </location>
</feature>